<feature type="signal peptide" evidence="1">
    <location>
        <begin position="1"/>
        <end position="24"/>
    </location>
</feature>
<accession>A0A0D2WVC6</accession>
<evidence type="ECO:0000256" key="1">
    <source>
        <dbReference type="SAM" id="SignalP"/>
    </source>
</evidence>
<keyword evidence="3" id="KW-1185">Reference proteome</keyword>
<evidence type="ECO:0000313" key="2">
    <source>
        <dbReference type="EMBL" id="KJE96093.1"/>
    </source>
</evidence>
<feature type="chain" id="PRO_5002255284" evidence="1">
    <location>
        <begin position="25"/>
        <end position="838"/>
    </location>
</feature>
<proteinExistence type="predicted"/>
<dbReference type="Proteomes" id="UP000008743">
    <property type="component" value="Unassembled WGS sequence"/>
</dbReference>
<evidence type="ECO:0000313" key="3">
    <source>
        <dbReference type="Proteomes" id="UP000008743"/>
    </source>
</evidence>
<dbReference type="InParanoid" id="A0A0D2WVC6"/>
<dbReference type="EMBL" id="KE346370">
    <property type="protein sequence ID" value="KJE96093.1"/>
    <property type="molecule type" value="Genomic_DNA"/>
</dbReference>
<protein>
    <submittedName>
        <fullName evidence="2">Uncharacterized protein</fullName>
    </submittedName>
</protein>
<reference evidence="3" key="1">
    <citation type="submission" date="2011-02" db="EMBL/GenBank/DDBJ databases">
        <title>The Genome Sequence of Capsaspora owczarzaki ATCC 30864.</title>
        <authorList>
            <person name="Russ C."/>
            <person name="Cuomo C."/>
            <person name="Burger G."/>
            <person name="Gray M.W."/>
            <person name="Holland P.W.H."/>
            <person name="King N."/>
            <person name="Lang F.B.F."/>
            <person name="Roger A.J."/>
            <person name="Ruiz-Trillo I."/>
            <person name="Young S.K."/>
            <person name="Zeng Q."/>
            <person name="Gargeya S."/>
            <person name="Alvarado L."/>
            <person name="Berlin A."/>
            <person name="Chapman S.B."/>
            <person name="Chen Z."/>
            <person name="Freedman E."/>
            <person name="Gellesch M."/>
            <person name="Goldberg J."/>
            <person name="Griggs A."/>
            <person name="Gujja S."/>
            <person name="Heilman E."/>
            <person name="Heiman D."/>
            <person name="Howarth C."/>
            <person name="Mehta T."/>
            <person name="Neiman D."/>
            <person name="Pearson M."/>
            <person name="Roberts A."/>
            <person name="Saif S."/>
            <person name="Shea T."/>
            <person name="Shenoy N."/>
            <person name="Sisk P."/>
            <person name="Stolte C."/>
            <person name="Sykes S."/>
            <person name="White J."/>
            <person name="Yandava C."/>
            <person name="Haas B."/>
            <person name="Nusbaum C."/>
            <person name="Birren B."/>
        </authorList>
    </citation>
    <scope>NUCLEOTIDE SEQUENCE</scope>
    <source>
        <strain evidence="3">ATCC 30864</strain>
    </source>
</reference>
<sequence length="838" mass="88728">MGAPCASVVFASRLALSTVSGPAAAPVAPPPPAVSAAAPPLLQHQQQQQQSLSSVVATSERAVQHWLSWTTAARSPLSSLSRSASQSDLDALAVFLARLHVCLLDWKSPQIALLRLPSLGKLLASLTQNAPAAVLVSETTCELAIRCLVAFALTTPATSDFEREAADWAAARIRAMIAPPDFDHASGAAIELLGFSLGEANRMMRDFELATLDGLLRESYQRLLSSSSCNAPAPAIGFVPSSVIHAFHRSCTVVDPLIHVPEALPQLENWVLASCALLSGHSNIPVLPAAASSSLADSASVLGSSAARTTISAMQPDLSVFQKLLLIRGAEMSLHATRALWRTFPVTFDFSVLAVACRIAGDDVASQGHGGTESHASSLPGLSLAPLSSISRAIACAGRVCVDEPLLHGRFGLLVRRWLRTCFPEAPSEQPPDSSLLLPSPSLFAARRFLGAFGSALVSRLERTEPGLHTPRLSDFFAAEIQPSFIAKLAALDVPPMPPLNLGRSATAATSGRDGLASSATTAPMLSSFAEVVAAARQLDFVTDALAISLGASPPTQLAESGRDAWQVQLDLDHWVAVAHFPKVRRLAICFLASHLVHVQAGDLSAPLGAAQDAFGSFANPSIPAWTNPAVASQSHTQLQESLANVCRLLPWIEHPLSTDQQAQLESDIFALLREAVAWPTASSPYIVATRWKAWLDAFVNAPLLLEIAFAIILQRNRPDSLVATLVGSMLSAIAGNLDATATRLDFRSSVAVDACLEAVEFKAAALQRSLEATFGQALALATSTALEWVESLRSACAEATTRLSAFSLLSEQQQIVQRVEAIQATLHSLVERLQHTC</sequence>
<gene>
    <name evidence="2" type="ORF">CAOG_008984</name>
</gene>
<keyword evidence="1" id="KW-0732">Signal</keyword>
<dbReference type="AlphaFoldDB" id="A0A0D2WVC6"/>
<name>A0A0D2WVC6_CAPO3</name>
<organism evidence="2 3">
    <name type="scientific">Capsaspora owczarzaki (strain ATCC 30864)</name>
    <dbReference type="NCBI Taxonomy" id="595528"/>
    <lineage>
        <taxon>Eukaryota</taxon>
        <taxon>Filasterea</taxon>
        <taxon>Capsaspora</taxon>
    </lineage>
</organism>